<dbReference type="Proteomes" id="UP000030641">
    <property type="component" value="Unassembled WGS sequence"/>
</dbReference>
<dbReference type="EMBL" id="KL584765">
    <property type="protein sequence ID" value="KEQ93581.1"/>
    <property type="molecule type" value="Genomic_DNA"/>
</dbReference>
<gene>
    <name evidence="1" type="ORF">AUEXF2481DRAFT_327426</name>
</gene>
<dbReference type="RefSeq" id="XP_013342157.1">
    <property type="nucleotide sequence ID" value="XM_013486703.1"/>
</dbReference>
<name>A0A074Z3I5_AURSE</name>
<dbReference type="AlphaFoldDB" id="A0A074Z3I5"/>
<accession>A0A074Z3I5</accession>
<evidence type="ECO:0000313" key="2">
    <source>
        <dbReference type="Proteomes" id="UP000030641"/>
    </source>
</evidence>
<proteinExistence type="predicted"/>
<keyword evidence="2" id="KW-1185">Reference proteome</keyword>
<dbReference type="GeneID" id="25364705"/>
<protein>
    <submittedName>
        <fullName evidence="1">Uncharacterized protein</fullName>
    </submittedName>
</protein>
<dbReference type="InParanoid" id="A0A074Z3I5"/>
<evidence type="ECO:0000313" key="1">
    <source>
        <dbReference type="EMBL" id="KEQ93581.1"/>
    </source>
</evidence>
<dbReference type="HOGENOM" id="CLU_1602374_0_0_1"/>
<sequence>MVVFSLEWSSFWNGQVLSCRIILPHRAVASSKEIPVLFPLLTVGCLETSHCPSAFFANGRGFFWNGRIGMVGFSCECSGRLSQWSRCLLTWSRWLLTWSELGLLPSQRLDETDSRLMCKCDGLMYWSRSLVNGRVDSDFVLCKIEVRESRALSEEGAGTRLIQKLQ</sequence>
<reference evidence="1 2" key="1">
    <citation type="journal article" date="2014" name="BMC Genomics">
        <title>Genome sequencing of four Aureobasidium pullulans varieties: biotechnological potential, stress tolerance, and description of new species.</title>
        <authorList>
            <person name="Gostin Ar C."/>
            <person name="Ohm R.A."/>
            <person name="Kogej T."/>
            <person name="Sonjak S."/>
            <person name="Turk M."/>
            <person name="Zajc J."/>
            <person name="Zalar P."/>
            <person name="Grube M."/>
            <person name="Sun H."/>
            <person name="Han J."/>
            <person name="Sharma A."/>
            <person name="Chiniquy J."/>
            <person name="Ngan C.Y."/>
            <person name="Lipzen A."/>
            <person name="Barry K."/>
            <person name="Grigoriev I.V."/>
            <person name="Gunde-Cimerman N."/>
        </authorList>
    </citation>
    <scope>NUCLEOTIDE SEQUENCE [LARGE SCALE GENOMIC DNA]</scope>
    <source>
        <strain evidence="1 2">EXF-2481</strain>
    </source>
</reference>
<organism evidence="1 2">
    <name type="scientific">Aureobasidium subglaciale (strain EXF-2481)</name>
    <name type="common">Aureobasidium pullulans var. subglaciale</name>
    <dbReference type="NCBI Taxonomy" id="1043005"/>
    <lineage>
        <taxon>Eukaryota</taxon>
        <taxon>Fungi</taxon>
        <taxon>Dikarya</taxon>
        <taxon>Ascomycota</taxon>
        <taxon>Pezizomycotina</taxon>
        <taxon>Dothideomycetes</taxon>
        <taxon>Dothideomycetidae</taxon>
        <taxon>Dothideales</taxon>
        <taxon>Saccotheciaceae</taxon>
        <taxon>Aureobasidium</taxon>
    </lineage>
</organism>